<dbReference type="Pfam" id="PF00483">
    <property type="entry name" value="NTP_transferase"/>
    <property type="match status" value="1"/>
</dbReference>
<protein>
    <recommendedName>
        <fullName evidence="6">Translation initiation factor eIF2B subunit gamma</fullName>
    </recommendedName>
    <alternativeName>
        <fullName evidence="7">eIF2B GDP-GTP exchange factor subunit gamma</fullName>
    </alternativeName>
</protein>
<dbReference type="InterPro" id="IPR005835">
    <property type="entry name" value="NTP_transferase_dom"/>
</dbReference>
<name>A0A0H5SMG3_BRUMA</name>
<evidence type="ECO:0000259" key="10">
    <source>
        <dbReference type="Pfam" id="PF00483"/>
    </source>
</evidence>
<reference evidence="12" key="1">
    <citation type="journal article" date="2007" name="Science">
        <title>Draft genome of the filarial nematode parasite Brugia malayi.</title>
        <authorList>
            <person name="Ghedin E."/>
            <person name="Wang S."/>
            <person name="Spiro D."/>
            <person name="Caler E."/>
            <person name="Zhao Q."/>
            <person name="Crabtree J."/>
            <person name="Allen J.E."/>
            <person name="Delcher A.L."/>
            <person name="Guiliano D.B."/>
            <person name="Miranda-Saavedra D."/>
            <person name="Angiuoli S.V."/>
            <person name="Creasy T."/>
            <person name="Amedeo P."/>
            <person name="Haas B."/>
            <person name="El-Sayed N.M."/>
            <person name="Wortman J.R."/>
            <person name="Feldblyum T."/>
            <person name="Tallon L."/>
            <person name="Schatz M."/>
            <person name="Shumway M."/>
            <person name="Koo H."/>
            <person name="Salzberg S.L."/>
            <person name="Schobel S."/>
            <person name="Pertea M."/>
            <person name="Pop M."/>
            <person name="White O."/>
            <person name="Barton G.J."/>
            <person name="Carlow C.K."/>
            <person name="Crawford M.J."/>
            <person name="Daub J."/>
            <person name="Dimmic M.W."/>
            <person name="Estes C.F."/>
            <person name="Foster J.M."/>
            <person name="Ganatra M."/>
            <person name="Gregory W.F."/>
            <person name="Johnson N.M."/>
            <person name="Jin J."/>
            <person name="Komuniecki R."/>
            <person name="Korf I."/>
            <person name="Kumar S."/>
            <person name="Laney S."/>
            <person name="Li B.W."/>
            <person name="Li W."/>
            <person name="Lindblom T.H."/>
            <person name="Lustigman S."/>
            <person name="Ma D."/>
            <person name="Maina C.V."/>
            <person name="Martin D.M."/>
            <person name="McCarter J.P."/>
            <person name="McReynolds L."/>
            <person name="Mitreva M."/>
            <person name="Nutman T.B."/>
            <person name="Parkinson J."/>
            <person name="Peregrin-Alvarez J.M."/>
            <person name="Poole C."/>
            <person name="Ren Q."/>
            <person name="Saunders L."/>
            <person name="Sluder A.E."/>
            <person name="Smith K."/>
            <person name="Stanke M."/>
            <person name="Unnasch T.R."/>
            <person name="Ware J."/>
            <person name="Wei A.D."/>
            <person name="Weil G."/>
            <person name="Williams D.J."/>
            <person name="Zhang Y."/>
            <person name="Williams S.A."/>
            <person name="Fraser-Liggett C."/>
            <person name="Slatko B."/>
            <person name="Blaxter M.L."/>
            <person name="Scott A.L."/>
        </authorList>
    </citation>
    <scope>NUCLEOTIDE SEQUENCE</scope>
    <source>
        <strain evidence="12">FR3</strain>
    </source>
</reference>
<keyword evidence="3" id="KW-0963">Cytoplasm</keyword>
<dbReference type="Pfam" id="PF25087">
    <property type="entry name" value="GMPPB_C"/>
    <property type="match status" value="1"/>
</dbReference>
<evidence type="ECO:0000313" key="13">
    <source>
        <dbReference type="WormBase" id="Bm2221"/>
    </source>
</evidence>
<comment type="subunit">
    <text evidence="9">Component of the translation initiation factor 2B (eIF2B) complex which is a heterodecamer of two sets of five different subunits: alpha, beta, gamma, delta and epsilon. Subunits alpha, beta and delta comprise a regulatory subcomplex and subunits epsilon and gamma comprise a catalytic subcomplex. Within the complex, the hexameric regulatory complex resides at the center, with the two heterodimeric catalytic subcomplexes bound on opposite sides.</text>
</comment>
<accession>A0A0H5SMG3</accession>
<evidence type="ECO:0000259" key="11">
    <source>
        <dbReference type="Pfam" id="PF25087"/>
    </source>
</evidence>
<dbReference type="GO" id="GO:0005829">
    <property type="term" value="C:cytosol"/>
    <property type="evidence" value="ECO:0007669"/>
    <property type="project" value="UniProtKB-SubCell"/>
</dbReference>
<dbReference type="Gene3D" id="3.90.550.10">
    <property type="entry name" value="Spore Coat Polysaccharide Biosynthesis Protein SpsA, Chain A"/>
    <property type="match status" value="1"/>
</dbReference>
<dbReference type="PANTHER" id="PTHR45989">
    <property type="entry name" value="TRANSLATION INITIATION FACTOR EIF-2B SUBUNIT GAMMA"/>
    <property type="match status" value="1"/>
</dbReference>
<evidence type="ECO:0000256" key="8">
    <source>
        <dbReference type="ARBA" id="ARBA00045373"/>
    </source>
</evidence>
<dbReference type="InterPro" id="IPR029044">
    <property type="entry name" value="Nucleotide-diphossugar_trans"/>
</dbReference>
<dbReference type="CDD" id="cd04198">
    <property type="entry name" value="eIF-2B_gamma_N"/>
    <property type="match status" value="1"/>
</dbReference>
<organism evidence="12">
    <name type="scientific">Brugia malayi</name>
    <name type="common">Filarial nematode worm</name>
    <dbReference type="NCBI Taxonomy" id="6279"/>
    <lineage>
        <taxon>Eukaryota</taxon>
        <taxon>Metazoa</taxon>
        <taxon>Ecdysozoa</taxon>
        <taxon>Nematoda</taxon>
        <taxon>Chromadorea</taxon>
        <taxon>Rhabditida</taxon>
        <taxon>Spirurina</taxon>
        <taxon>Spiruromorpha</taxon>
        <taxon>Filarioidea</taxon>
        <taxon>Onchocercidae</taxon>
        <taxon>Brugia</taxon>
    </lineage>
</organism>
<evidence type="ECO:0000256" key="5">
    <source>
        <dbReference type="ARBA" id="ARBA00022917"/>
    </source>
</evidence>
<evidence type="ECO:0000256" key="7">
    <source>
        <dbReference type="ARBA" id="ARBA00044229"/>
    </source>
</evidence>
<evidence type="ECO:0000256" key="4">
    <source>
        <dbReference type="ARBA" id="ARBA00022540"/>
    </source>
</evidence>
<dbReference type="InterPro" id="IPR056729">
    <property type="entry name" value="GMPPB_C"/>
</dbReference>
<dbReference type="EMBL" id="LN856992">
    <property type="protein sequence ID" value="CRZ24907.1"/>
    <property type="molecule type" value="Genomic_DNA"/>
</dbReference>
<evidence type="ECO:0000256" key="9">
    <source>
        <dbReference type="ARBA" id="ARBA00046432"/>
    </source>
</evidence>
<evidence type="ECO:0000256" key="2">
    <source>
        <dbReference type="ARBA" id="ARBA00007878"/>
    </source>
</evidence>
<sequence length="456" mass="50792">MASQALQAVVLCGGLGNRMTSLTDHIPKCMLPIAGVPMFWYPLNFLQKNSIKEVVMVVAERLMDEIRHLLFSSTLPSLDNLQIEFIKLSSAAEHWGTADVLRFINAQIKKDFIVVSGDFVSDVNLAPMLSLHAAENAILTCLLCDRVITGPAPGPKMKLLKERDFIVLSKNNQLLFSGSEEDYDETVTMNVDLLDKCRTAYFTAKYSDCHLYIMKKYILNIIDKHREFTSLKADLIPYILEKQNAKDSHELTEYVRIDPLDEKIQKFSFGTNAVKNLQYRLKCFAYLLPPENGFIVGHVNTIGSYFEINKAIIRFLSSSFSEKFSIGQLMDDIGTTSDSECYIGPTTRLFLQSATEAHIAGSERPIIKRSVIGDKCVVGPRSKIISSVLMDECQIGAGAQITNSIICAGAEIGENANISSSIVVCQQVVSASAKVHNELVVPNSEVELEKWTEEIW</sequence>
<comment type="subcellular location">
    <subcellularLocation>
        <location evidence="1">Cytoplasm</location>
        <location evidence="1">Cytosol</location>
    </subcellularLocation>
</comment>
<evidence type="ECO:0000256" key="1">
    <source>
        <dbReference type="ARBA" id="ARBA00004514"/>
    </source>
</evidence>
<dbReference type="GO" id="GO:0003743">
    <property type="term" value="F:translation initiation factor activity"/>
    <property type="evidence" value="ECO:0007669"/>
    <property type="project" value="UniProtKB-KW"/>
</dbReference>
<comment type="function">
    <text evidence="8">Acts as a component of the translation initiation factor 2B (eIF2B) complex, which catalyzes the exchange of GDP for GTP on the eukaryotic initiation factor 2 (eIF2) complex gamma subunit. Its guanine nucleotide exchange factor activity is repressed when bound to eIF2 complex phosphorylated on the alpha subunit, thereby limiting the amount of methionyl-initiator methionine tRNA available to the ribosome and consequently global translation is repressed.</text>
</comment>
<keyword evidence="4" id="KW-0396">Initiation factor</keyword>
<evidence type="ECO:0000313" key="12">
    <source>
        <dbReference type="EMBL" id="CRZ24907.1"/>
    </source>
</evidence>
<reference evidence="12" key="2">
    <citation type="submission" date="2012-12" db="EMBL/GenBank/DDBJ databases">
        <authorList>
            <person name="Gao Y.W."/>
            <person name="Fan S.T."/>
            <person name="Sun H.T."/>
            <person name="Wang Z."/>
            <person name="Gao X.L."/>
            <person name="Li Y.G."/>
            <person name="Wang T.C."/>
            <person name="Zhang K."/>
            <person name="Xu W.W."/>
            <person name="Yu Z.J."/>
            <person name="Xia X.Z."/>
        </authorList>
    </citation>
    <scope>NUCLEOTIDE SEQUENCE</scope>
    <source>
        <strain evidence="12">FR3</strain>
    </source>
</reference>
<proteinExistence type="inferred from homology"/>
<dbReference type="PANTHER" id="PTHR45989:SF1">
    <property type="entry name" value="TRANSLATION INITIATION FACTOR EIF-2B SUBUNIT GAMMA"/>
    <property type="match status" value="1"/>
</dbReference>
<dbReference type="AlphaFoldDB" id="A0A0H5SMG3"/>
<dbReference type="SUPFAM" id="SSF53448">
    <property type="entry name" value="Nucleotide-diphospho-sugar transferases"/>
    <property type="match status" value="1"/>
</dbReference>
<evidence type="ECO:0000256" key="6">
    <source>
        <dbReference type="ARBA" id="ARBA00044196"/>
    </source>
</evidence>
<dbReference type="GO" id="GO:0005851">
    <property type="term" value="C:eukaryotic translation initiation factor 2B complex"/>
    <property type="evidence" value="ECO:0007669"/>
    <property type="project" value="TreeGrafter"/>
</dbReference>
<comment type="similarity">
    <text evidence="2">Belongs to the eIF-2B gamma/epsilon subunits family.</text>
</comment>
<gene>
    <name evidence="13" type="primary">bma-eif-2bgamma</name>
    <name evidence="12" type="synonym">Bma-ppp-1</name>
    <name evidence="13" type="ORF">Bm2221</name>
    <name evidence="12" type="ORF">BM_Bm2221</name>
</gene>
<keyword evidence="5" id="KW-0648">Protein biosynthesis</keyword>
<dbReference type="OMA" id="NCVINPK"/>
<dbReference type="InterPro" id="IPR051960">
    <property type="entry name" value="eIF2B_gamma"/>
</dbReference>
<dbReference type="Gene3D" id="2.160.10.10">
    <property type="entry name" value="Hexapeptide repeat proteins"/>
    <property type="match status" value="1"/>
</dbReference>
<dbReference type="GO" id="GO:0005085">
    <property type="term" value="F:guanyl-nucleotide exchange factor activity"/>
    <property type="evidence" value="ECO:0007669"/>
    <property type="project" value="TreeGrafter"/>
</dbReference>
<dbReference type="GO" id="GO:0002183">
    <property type="term" value="P:cytoplasmic translational initiation"/>
    <property type="evidence" value="ECO:0007669"/>
    <property type="project" value="TreeGrafter"/>
</dbReference>
<evidence type="ECO:0000256" key="3">
    <source>
        <dbReference type="ARBA" id="ARBA00022490"/>
    </source>
</evidence>
<dbReference type="WormBase" id="Bm2221">
    <property type="protein sequence ID" value="BM47265"/>
    <property type="gene ID" value="WBGene00222482"/>
    <property type="gene designation" value="Bma-eif-2Bgamma"/>
</dbReference>
<feature type="domain" description="Nucleotidyl transferase" evidence="10">
    <location>
        <begin position="8"/>
        <end position="142"/>
    </location>
</feature>
<feature type="domain" description="Mannose-1-phosphate guanyltransferase C-terminal" evidence="11">
    <location>
        <begin position="366"/>
        <end position="450"/>
    </location>
</feature>